<dbReference type="SUPFAM" id="SSF52540">
    <property type="entry name" value="P-loop containing nucleoside triphosphate hydrolases"/>
    <property type="match status" value="2"/>
</dbReference>
<feature type="region of interest" description="Disordered" evidence="11">
    <location>
        <begin position="1"/>
        <end position="88"/>
    </location>
</feature>
<evidence type="ECO:0000256" key="11">
    <source>
        <dbReference type="SAM" id="MobiDB-lite"/>
    </source>
</evidence>
<feature type="transmembrane region" description="Helical" evidence="12">
    <location>
        <begin position="191"/>
        <end position="218"/>
    </location>
</feature>
<comment type="similarity">
    <text evidence="2">Belongs to the ABC transporter superfamily. ABCB family. Multidrug resistance exporter (TC 3.A.1.201) subfamily.</text>
</comment>
<dbReference type="Pfam" id="PF00005">
    <property type="entry name" value="ABC_tran"/>
    <property type="match status" value="2"/>
</dbReference>
<dbReference type="Gene3D" id="1.20.1560.10">
    <property type="entry name" value="ABC transporter type 1, transmembrane domain"/>
    <property type="match status" value="1"/>
</dbReference>
<evidence type="ECO:0000259" key="13">
    <source>
        <dbReference type="PROSITE" id="PS50893"/>
    </source>
</evidence>
<feature type="domain" description="ABC transporter" evidence="13">
    <location>
        <begin position="1132"/>
        <end position="1370"/>
    </location>
</feature>
<feature type="transmembrane region" description="Helical" evidence="12">
    <location>
        <begin position="374"/>
        <end position="396"/>
    </location>
</feature>
<sequence>MNPSGQGELPGGAAAIEQNIEEKERSQLGIVTDQQKDTEPLSEKSPAAPVGPSTPVSGNPKSPTAAVSPTSPTSPTSQSSDSDARPDLSKLDSKIVQIRDVPEGDAALAHLPEHEKAILKKQLDVPDVKVSYWTLYRYATTWDKVFIVIACLSAIGAGAVMPLMTVVFGNLSGTFQGLVLNNLSSSFNSTLTRYCLYFIYLAIGEFCLVYISTVLFIYTGEHITSKVREQYLRAILRQNIGFFDKLGAGEVTTRITADTNLIQEAISEKVGLTLTGVATFFSAFVIGFVKYWKLTLICTSTVFAIILVMGSGGKKMAGWNKQSLGAYALGGSVAEEVLASIRNAVAFGTQDKLAKQYNVHLLEARRWGIRSKSALGCMIGGMLCLLFLNYGLAFWMGSRFLVDGEVTLAQILTIIFAVMIGAFSFGNVGPHMQHFAAGVGAASKIYSTIDRASPIDPLSDNGEKLDQVEGTLELRNVKHIYPSRAEVVVMEDVSLVIPAGKTTALVGASGSGKSTIVGLVERFYDPVGGMVLLDGHDISTLNLHWLRQQIALVQQEPVLFSQTIRENIRNGLVGSKYEDESDEQQQKRIIDAAKQANAHDFISSLPDGYETHVGERGFLLSGGQKQRVAIARAIVSDPKILLLDEATSALDTRSEKIVQHALDTAAKGRTTIVIAHRLSTIKTADNIVVMQQGRIVEQGTHDELLERKQAYFNLVSAQRIGSKEDEESEQETVAGEAELTKIQSTKSGSAGIVDPDDEKLALGRTRSGKSVSSNVLADKKGEKEAHYSLWTLIMFIARFNRREWWIMCIGFFFTAIGGAAQPVQGIFFAKCIVALSQPLVFRHQIRHDINFWSLMYLMLAFVDLFAMCIQGIAFAYCSESLIQRARDGAFRRFLRQDIAFFDEDENSTGALTSFLSTETTHLASISGATLGTLISCSSTLIVAIVVALAIGWKLALVCMCALPVILGTGFLRFWVLAKFSAANRKHYEKSAGYACEHTNAIRTVASLTTEREIYDEYKRQLRAQLRDSLKSNLKHASLYAASQSAMFLAFALGFWYGGKLLVRGEYSLFQFFIVFSEIIFGAQSAGTVFSFAGDMSKARNSAAELKKLYDRQPSIDPWSDDGAPITDVEGTIEFRDVHFRYPTRPEVPVLRGLNLTVKPGQYIALVGASGCGKSTTIALLERFYDPLAGGIYVDGQEISSLNLNDYRSHLALVSQEPTLYQGTIKDNVLLGVDRGEISDEQIIRACKDANIYDFIMSLPDGFATDVGSKAALLSGGQKQRIAIARALLRDPKILLLDEATSALDSESEKIVQAALDFAAEGRTTIAVAHRLSTIQKADIIYVFDKGVIAEKGTHHELMALKGRYRELVSLQSLEKQR</sequence>
<dbReference type="GO" id="GO:0005743">
    <property type="term" value="C:mitochondrial inner membrane"/>
    <property type="evidence" value="ECO:0007669"/>
    <property type="project" value="TreeGrafter"/>
</dbReference>
<dbReference type="GeneID" id="27346574"/>
<dbReference type="SMART" id="SM00382">
    <property type="entry name" value="AAA"/>
    <property type="match status" value="2"/>
</dbReference>
<keyword evidence="5 12" id="KW-0812">Transmembrane</keyword>
<feature type="transmembrane region" description="Helical" evidence="12">
    <location>
        <begin position="954"/>
        <end position="975"/>
    </location>
</feature>
<feature type="domain" description="ABC transmembrane type-1" evidence="14">
    <location>
        <begin position="809"/>
        <end position="1097"/>
    </location>
</feature>
<evidence type="ECO:0000256" key="6">
    <source>
        <dbReference type="ARBA" id="ARBA00022741"/>
    </source>
</evidence>
<dbReference type="FunFam" id="1.20.1560.10:FF:000009">
    <property type="entry name" value="ABC transporter B family member 1"/>
    <property type="match status" value="1"/>
</dbReference>
<evidence type="ECO:0000256" key="12">
    <source>
        <dbReference type="SAM" id="Phobius"/>
    </source>
</evidence>
<feature type="transmembrane region" description="Helical" evidence="12">
    <location>
        <begin position="294"/>
        <end position="313"/>
    </location>
</feature>
<dbReference type="GO" id="GO:0015421">
    <property type="term" value="F:ABC-type oligopeptide transporter activity"/>
    <property type="evidence" value="ECO:0007669"/>
    <property type="project" value="TreeGrafter"/>
</dbReference>
<dbReference type="VEuPathDB" id="FungiDB:PV07_07380"/>
<dbReference type="InterPro" id="IPR039421">
    <property type="entry name" value="Type_1_exporter"/>
</dbReference>
<dbReference type="InterPro" id="IPR011527">
    <property type="entry name" value="ABC1_TM_dom"/>
</dbReference>
<evidence type="ECO:0000256" key="2">
    <source>
        <dbReference type="ARBA" id="ARBA00007577"/>
    </source>
</evidence>
<dbReference type="PANTHER" id="PTHR43394">
    <property type="entry name" value="ATP-DEPENDENT PERMEASE MDL1, MITOCHONDRIAL"/>
    <property type="match status" value="1"/>
</dbReference>
<feature type="transmembrane region" description="Helical" evidence="12">
    <location>
        <begin position="849"/>
        <end position="876"/>
    </location>
</feature>
<dbReference type="HOGENOM" id="CLU_000604_17_2_1"/>
<evidence type="ECO:0000256" key="10">
    <source>
        <dbReference type="ARBA" id="ARBA00023180"/>
    </source>
</evidence>
<dbReference type="CDD" id="cd03249">
    <property type="entry name" value="ABC_MTABC3_MDL1_MDL2"/>
    <property type="match status" value="2"/>
</dbReference>
<dbReference type="GO" id="GO:0090374">
    <property type="term" value="P:oligopeptide export from mitochondrion"/>
    <property type="evidence" value="ECO:0007669"/>
    <property type="project" value="TreeGrafter"/>
</dbReference>
<feature type="transmembrane region" description="Helical" evidence="12">
    <location>
        <begin position="270"/>
        <end position="288"/>
    </location>
</feature>
<feature type="domain" description="ABC transmembrane type-1" evidence="14">
    <location>
        <begin position="148"/>
        <end position="437"/>
    </location>
</feature>
<evidence type="ECO:0000313" key="15">
    <source>
        <dbReference type="EMBL" id="KIW27657.1"/>
    </source>
</evidence>
<dbReference type="InterPro" id="IPR003593">
    <property type="entry name" value="AAA+_ATPase"/>
</dbReference>
<dbReference type="RefSeq" id="XP_016247873.1">
    <property type="nucleotide sequence ID" value="XM_016394454.1"/>
</dbReference>
<keyword evidence="3" id="KW-0813">Transport</keyword>
<dbReference type="FunFam" id="3.40.50.300:FF:000251">
    <property type="entry name" value="ABC transporter B family member 19"/>
    <property type="match status" value="1"/>
</dbReference>
<dbReference type="InterPro" id="IPR027417">
    <property type="entry name" value="P-loop_NTPase"/>
</dbReference>
<evidence type="ECO:0000256" key="8">
    <source>
        <dbReference type="ARBA" id="ARBA00022989"/>
    </source>
</evidence>
<proteinExistence type="inferred from homology"/>
<dbReference type="SUPFAM" id="SSF90123">
    <property type="entry name" value="ABC transporter transmembrane region"/>
    <property type="match status" value="2"/>
</dbReference>
<dbReference type="Proteomes" id="UP000054466">
    <property type="component" value="Unassembled WGS sequence"/>
</dbReference>
<evidence type="ECO:0000313" key="16">
    <source>
        <dbReference type="Proteomes" id="UP000054466"/>
    </source>
</evidence>
<evidence type="ECO:0000259" key="14">
    <source>
        <dbReference type="PROSITE" id="PS50929"/>
    </source>
</evidence>
<dbReference type="PROSITE" id="PS50929">
    <property type="entry name" value="ABC_TM1F"/>
    <property type="match status" value="2"/>
</dbReference>
<evidence type="ECO:0000256" key="4">
    <source>
        <dbReference type="ARBA" id="ARBA00022475"/>
    </source>
</evidence>
<dbReference type="CDD" id="cd18578">
    <property type="entry name" value="ABC_6TM_Pgp_ABCB1_D2_like"/>
    <property type="match status" value="1"/>
</dbReference>
<keyword evidence="8 12" id="KW-1133">Transmembrane helix</keyword>
<feature type="transmembrane region" description="Helical" evidence="12">
    <location>
        <begin position="1036"/>
        <end position="1056"/>
    </location>
</feature>
<dbReference type="GO" id="GO:0005524">
    <property type="term" value="F:ATP binding"/>
    <property type="evidence" value="ECO:0007669"/>
    <property type="project" value="UniProtKB-KW"/>
</dbReference>
<dbReference type="Gene3D" id="3.40.50.300">
    <property type="entry name" value="P-loop containing nucleotide triphosphate hydrolases"/>
    <property type="match status" value="2"/>
</dbReference>
<dbReference type="InterPro" id="IPR017871">
    <property type="entry name" value="ABC_transporter-like_CS"/>
</dbReference>
<dbReference type="PANTHER" id="PTHR43394:SF27">
    <property type="entry name" value="ATP-DEPENDENT TRANSLOCASE ABCB1-LIKE"/>
    <property type="match status" value="1"/>
</dbReference>
<keyword evidence="10" id="KW-0325">Glycoprotein</keyword>
<gene>
    <name evidence="15" type="ORF">PV07_07380</name>
</gene>
<feature type="transmembrane region" description="Helical" evidence="12">
    <location>
        <begin position="408"/>
        <end position="426"/>
    </location>
</feature>
<keyword evidence="9 12" id="KW-0472">Membrane</keyword>
<keyword evidence="16" id="KW-1185">Reference proteome</keyword>
<feature type="transmembrane region" description="Helical" evidence="12">
    <location>
        <begin position="804"/>
        <end position="829"/>
    </location>
</feature>
<dbReference type="GO" id="GO:0005886">
    <property type="term" value="C:plasma membrane"/>
    <property type="evidence" value="ECO:0007669"/>
    <property type="project" value="UniProtKB-SubCell"/>
</dbReference>
<feature type="transmembrane region" description="Helical" evidence="12">
    <location>
        <begin position="922"/>
        <end position="948"/>
    </location>
</feature>
<feature type="domain" description="ABC transporter" evidence="13">
    <location>
        <begin position="472"/>
        <end position="717"/>
    </location>
</feature>
<dbReference type="EMBL" id="KN847043">
    <property type="protein sequence ID" value="KIW27657.1"/>
    <property type="molecule type" value="Genomic_DNA"/>
</dbReference>
<evidence type="ECO:0000256" key="5">
    <source>
        <dbReference type="ARBA" id="ARBA00022692"/>
    </source>
</evidence>
<dbReference type="PROSITE" id="PS50893">
    <property type="entry name" value="ABC_TRANSPORTER_2"/>
    <property type="match status" value="2"/>
</dbReference>
<evidence type="ECO:0000256" key="7">
    <source>
        <dbReference type="ARBA" id="ARBA00022840"/>
    </source>
</evidence>
<evidence type="ECO:0008006" key="17">
    <source>
        <dbReference type="Google" id="ProtNLM"/>
    </source>
</evidence>
<feature type="transmembrane region" description="Helical" evidence="12">
    <location>
        <begin position="1068"/>
        <end position="1092"/>
    </location>
</feature>
<dbReference type="FunFam" id="1.20.1560.10:FF:000102">
    <property type="entry name" value="ABC multidrug transporter Mdr1"/>
    <property type="match status" value="1"/>
</dbReference>
<reference evidence="15 16" key="1">
    <citation type="submission" date="2015-01" db="EMBL/GenBank/DDBJ databases">
        <title>The Genome Sequence of Cladophialophora immunda CBS83496.</title>
        <authorList>
            <consortium name="The Broad Institute Genomics Platform"/>
            <person name="Cuomo C."/>
            <person name="de Hoog S."/>
            <person name="Gorbushina A."/>
            <person name="Stielow B."/>
            <person name="Teixiera M."/>
            <person name="Abouelleil A."/>
            <person name="Chapman S.B."/>
            <person name="Priest M."/>
            <person name="Young S.K."/>
            <person name="Wortman J."/>
            <person name="Nusbaum C."/>
            <person name="Birren B."/>
        </authorList>
    </citation>
    <scope>NUCLEOTIDE SEQUENCE [LARGE SCALE GENOMIC DNA]</scope>
    <source>
        <strain evidence="15 16">CBS 83496</strain>
    </source>
</reference>
<name>A0A0D2ARD2_9EURO</name>
<accession>A0A0D2ARD2</accession>
<keyword evidence="6" id="KW-0547">Nucleotide-binding</keyword>
<comment type="subcellular location">
    <subcellularLocation>
        <location evidence="1">Cell membrane</location>
        <topology evidence="1">Multi-pass membrane protein</topology>
    </subcellularLocation>
</comment>
<dbReference type="STRING" id="569365.A0A0D2ARD2"/>
<dbReference type="FunFam" id="3.40.50.300:FF:000302">
    <property type="entry name" value="ATP-binding cassette subfamily B member 5"/>
    <property type="match status" value="1"/>
</dbReference>
<keyword evidence="4" id="KW-1003">Cell membrane</keyword>
<feature type="compositionally biased region" description="Low complexity" evidence="11">
    <location>
        <begin position="62"/>
        <end position="81"/>
    </location>
</feature>
<dbReference type="OrthoDB" id="6500128at2759"/>
<evidence type="ECO:0000256" key="9">
    <source>
        <dbReference type="ARBA" id="ARBA00023136"/>
    </source>
</evidence>
<evidence type="ECO:0000256" key="3">
    <source>
        <dbReference type="ARBA" id="ARBA00022448"/>
    </source>
</evidence>
<dbReference type="InterPro" id="IPR003439">
    <property type="entry name" value="ABC_transporter-like_ATP-bd"/>
</dbReference>
<dbReference type="PROSITE" id="PS00211">
    <property type="entry name" value="ABC_TRANSPORTER_1"/>
    <property type="match status" value="2"/>
</dbReference>
<dbReference type="GO" id="GO:0016887">
    <property type="term" value="F:ATP hydrolysis activity"/>
    <property type="evidence" value="ECO:0007669"/>
    <property type="project" value="InterPro"/>
</dbReference>
<organism evidence="15 16">
    <name type="scientific">Cladophialophora immunda</name>
    <dbReference type="NCBI Taxonomy" id="569365"/>
    <lineage>
        <taxon>Eukaryota</taxon>
        <taxon>Fungi</taxon>
        <taxon>Dikarya</taxon>
        <taxon>Ascomycota</taxon>
        <taxon>Pezizomycotina</taxon>
        <taxon>Eurotiomycetes</taxon>
        <taxon>Chaetothyriomycetidae</taxon>
        <taxon>Chaetothyriales</taxon>
        <taxon>Herpotrichiellaceae</taxon>
        <taxon>Cladophialophora</taxon>
    </lineage>
</organism>
<feature type="transmembrane region" description="Helical" evidence="12">
    <location>
        <begin position="145"/>
        <end position="171"/>
    </location>
</feature>
<dbReference type="CDD" id="cd18577">
    <property type="entry name" value="ABC_6TM_Pgp_ABCB1_D1_like"/>
    <property type="match status" value="1"/>
</dbReference>
<dbReference type="Pfam" id="PF00664">
    <property type="entry name" value="ABC_membrane"/>
    <property type="match status" value="2"/>
</dbReference>
<evidence type="ECO:0000256" key="1">
    <source>
        <dbReference type="ARBA" id="ARBA00004651"/>
    </source>
</evidence>
<keyword evidence="7" id="KW-0067">ATP-binding</keyword>
<dbReference type="InterPro" id="IPR036640">
    <property type="entry name" value="ABC1_TM_sf"/>
</dbReference>
<protein>
    <recommendedName>
        <fullName evidence="17">ATP-binding cassette, subfamily B (MDR/TAP), member 1</fullName>
    </recommendedName>
</protein>